<comment type="subcellular location">
    <subcellularLocation>
        <location evidence="1">Membrane</location>
    </subcellularLocation>
</comment>
<accession>A0A9D2B172</accession>
<sequence length="535" mass="58245">MSWYYALSLRAKLLLSFGVVILLTIVITAASLMSMQKSRAVADFLHWSLEERYQRVENVLLSAMKLQEDMIVYINNDRIDSSLLSGTENELRLLNEHASQLQVTRFPQEIGAILEGCEQLTSLFNGQIKPLTEREKVSEAAAAYVGKALPLFSQVTNNLNKVRAKQISEALVQANSAASVGPMIFVSVLAAVAVVISFIVASLTSSYCKSAINYLIKYVNMIERQDLSSKIEVAHKDEFGSLANSIENLRSQQHAVISEIFAVSESAKQAMDSMRNDMALLSTNAQETENRSLTAAAAAHQMTETTREISSNCEQAASLSTESSSITADGILKAKDSIREIDNQSKKTKEDSKQIENLIKQSRNISSIVGTIDEIAAQTNLLALNAAIEAARAGEAGRGFAVVADEVRALATRTTSSTNEISNMMELIEGDAKSASDSMTRSVSDMETIATETAALEQVFNDIQDHVNEVNSQITHIAAAVEEQSTASNEISSHIQALTASSQEVARVANDTHDALVSCSNNIDQLYNQMKKFVL</sequence>
<dbReference type="EMBL" id="DXEV01000086">
    <property type="protein sequence ID" value="HIX56681.1"/>
    <property type="molecule type" value="Genomic_DNA"/>
</dbReference>
<reference evidence="8" key="1">
    <citation type="journal article" date="2021" name="PeerJ">
        <title>Extensive microbial diversity within the chicken gut microbiome revealed by metagenomics and culture.</title>
        <authorList>
            <person name="Gilroy R."/>
            <person name="Ravi A."/>
            <person name="Getino M."/>
            <person name="Pursley I."/>
            <person name="Horton D.L."/>
            <person name="Alikhan N.F."/>
            <person name="Baker D."/>
            <person name="Gharbi K."/>
            <person name="Hall N."/>
            <person name="Watson M."/>
            <person name="Adriaenssens E.M."/>
            <person name="Foster-Nyarko E."/>
            <person name="Jarju S."/>
            <person name="Secka A."/>
            <person name="Antonio M."/>
            <person name="Oren A."/>
            <person name="Chaudhuri R.R."/>
            <person name="La Ragione R."/>
            <person name="Hildebrand F."/>
            <person name="Pallen M.J."/>
        </authorList>
    </citation>
    <scope>NUCLEOTIDE SEQUENCE</scope>
    <source>
        <strain evidence="8">USASDec5-558</strain>
    </source>
</reference>
<comment type="similarity">
    <text evidence="3">Belongs to the methyl-accepting chemotaxis (MCP) protein family.</text>
</comment>
<feature type="domain" description="Methyl-accepting transducer" evidence="6">
    <location>
        <begin position="263"/>
        <end position="499"/>
    </location>
</feature>
<dbReference type="FunFam" id="1.10.287.950:FF:000001">
    <property type="entry name" value="Methyl-accepting chemotaxis sensory transducer"/>
    <property type="match status" value="1"/>
</dbReference>
<feature type="domain" description="HAMP" evidence="7">
    <location>
        <begin position="211"/>
        <end position="258"/>
    </location>
</feature>
<dbReference type="PROSITE" id="PS50885">
    <property type="entry name" value="HAMP"/>
    <property type="match status" value="1"/>
</dbReference>
<dbReference type="AlphaFoldDB" id="A0A9D2B172"/>
<name>A0A9D2B172_9GAMM</name>
<dbReference type="GO" id="GO:0007165">
    <property type="term" value="P:signal transduction"/>
    <property type="evidence" value="ECO:0007669"/>
    <property type="project" value="UniProtKB-KW"/>
</dbReference>
<feature type="transmembrane region" description="Helical" evidence="5">
    <location>
        <begin position="13"/>
        <end position="33"/>
    </location>
</feature>
<comment type="caution">
    <text evidence="8">The sequence shown here is derived from an EMBL/GenBank/DDBJ whole genome shotgun (WGS) entry which is preliminary data.</text>
</comment>
<evidence type="ECO:0000259" key="7">
    <source>
        <dbReference type="PROSITE" id="PS50885"/>
    </source>
</evidence>
<dbReference type="CDD" id="cd11386">
    <property type="entry name" value="MCP_signal"/>
    <property type="match status" value="1"/>
</dbReference>
<evidence type="ECO:0000313" key="9">
    <source>
        <dbReference type="Proteomes" id="UP000886829"/>
    </source>
</evidence>
<evidence type="ECO:0000256" key="4">
    <source>
        <dbReference type="PROSITE-ProRule" id="PRU00284"/>
    </source>
</evidence>
<keyword evidence="5" id="KW-0472">Membrane</keyword>
<dbReference type="Pfam" id="PF00015">
    <property type="entry name" value="MCPsignal"/>
    <property type="match status" value="1"/>
</dbReference>
<dbReference type="PANTHER" id="PTHR32089">
    <property type="entry name" value="METHYL-ACCEPTING CHEMOTAXIS PROTEIN MCPB"/>
    <property type="match status" value="1"/>
</dbReference>
<organism evidence="8 9">
    <name type="scientific">Candidatus Anaerobiospirillum pullistercoris</name>
    <dbReference type="NCBI Taxonomy" id="2838452"/>
    <lineage>
        <taxon>Bacteria</taxon>
        <taxon>Pseudomonadati</taxon>
        <taxon>Pseudomonadota</taxon>
        <taxon>Gammaproteobacteria</taxon>
        <taxon>Aeromonadales</taxon>
        <taxon>Succinivibrionaceae</taxon>
        <taxon>Anaerobiospirillum</taxon>
    </lineage>
</organism>
<keyword evidence="2 4" id="KW-0807">Transducer</keyword>
<evidence type="ECO:0000256" key="2">
    <source>
        <dbReference type="ARBA" id="ARBA00023224"/>
    </source>
</evidence>
<proteinExistence type="inferred from homology"/>
<dbReference type="SMART" id="SM00283">
    <property type="entry name" value="MA"/>
    <property type="match status" value="1"/>
</dbReference>
<dbReference type="GO" id="GO:0016020">
    <property type="term" value="C:membrane"/>
    <property type="evidence" value="ECO:0007669"/>
    <property type="project" value="UniProtKB-SubCell"/>
</dbReference>
<feature type="transmembrane region" description="Helical" evidence="5">
    <location>
        <begin position="183"/>
        <end position="203"/>
    </location>
</feature>
<dbReference type="InterPro" id="IPR004089">
    <property type="entry name" value="MCPsignal_dom"/>
</dbReference>
<protein>
    <submittedName>
        <fullName evidence="8">Methyl-accepting chemotaxis protein</fullName>
    </submittedName>
</protein>
<dbReference type="PROSITE" id="PS50111">
    <property type="entry name" value="CHEMOTAXIS_TRANSDUC_2"/>
    <property type="match status" value="1"/>
</dbReference>
<dbReference type="SUPFAM" id="SSF58104">
    <property type="entry name" value="Methyl-accepting chemotaxis protein (MCP) signaling domain"/>
    <property type="match status" value="1"/>
</dbReference>
<reference evidence="8" key="2">
    <citation type="submission" date="2021-04" db="EMBL/GenBank/DDBJ databases">
        <authorList>
            <person name="Gilroy R."/>
        </authorList>
    </citation>
    <scope>NUCLEOTIDE SEQUENCE</scope>
    <source>
        <strain evidence="8">USASDec5-558</strain>
    </source>
</reference>
<evidence type="ECO:0000259" key="6">
    <source>
        <dbReference type="PROSITE" id="PS50111"/>
    </source>
</evidence>
<keyword evidence="5" id="KW-0812">Transmembrane</keyword>
<dbReference type="InterPro" id="IPR003660">
    <property type="entry name" value="HAMP_dom"/>
</dbReference>
<evidence type="ECO:0000256" key="3">
    <source>
        <dbReference type="ARBA" id="ARBA00029447"/>
    </source>
</evidence>
<dbReference type="GO" id="GO:0006935">
    <property type="term" value="P:chemotaxis"/>
    <property type="evidence" value="ECO:0007669"/>
    <property type="project" value="UniProtKB-ARBA"/>
</dbReference>
<dbReference type="PANTHER" id="PTHR32089:SF112">
    <property type="entry name" value="LYSOZYME-LIKE PROTEIN-RELATED"/>
    <property type="match status" value="1"/>
</dbReference>
<dbReference type="Proteomes" id="UP000886829">
    <property type="component" value="Unassembled WGS sequence"/>
</dbReference>
<evidence type="ECO:0000313" key="8">
    <source>
        <dbReference type="EMBL" id="HIX56681.1"/>
    </source>
</evidence>
<gene>
    <name evidence="8" type="ORF">H9850_04320</name>
</gene>
<dbReference type="Gene3D" id="1.10.287.950">
    <property type="entry name" value="Methyl-accepting chemotaxis protein"/>
    <property type="match status" value="1"/>
</dbReference>
<keyword evidence="5" id="KW-1133">Transmembrane helix</keyword>
<evidence type="ECO:0000256" key="5">
    <source>
        <dbReference type="SAM" id="Phobius"/>
    </source>
</evidence>
<evidence type="ECO:0000256" key="1">
    <source>
        <dbReference type="ARBA" id="ARBA00004370"/>
    </source>
</evidence>